<evidence type="ECO:0000259" key="4">
    <source>
        <dbReference type="PROSITE" id="PS51071"/>
    </source>
</evidence>
<accession>A0ABV4HSA5</accession>
<dbReference type="CDD" id="cd05013">
    <property type="entry name" value="SIS_RpiR"/>
    <property type="match status" value="1"/>
</dbReference>
<proteinExistence type="predicted"/>
<feature type="domain" description="SIS" evidence="5">
    <location>
        <begin position="125"/>
        <end position="265"/>
    </location>
</feature>
<evidence type="ECO:0000313" key="6">
    <source>
        <dbReference type="EMBL" id="MEZ0475646.1"/>
    </source>
</evidence>
<evidence type="ECO:0000259" key="5">
    <source>
        <dbReference type="PROSITE" id="PS51464"/>
    </source>
</evidence>
<organism evidence="6 7">
    <name type="scientific">Luteimonas salinilitoris</name>
    <dbReference type="NCBI Taxonomy" id="3237697"/>
    <lineage>
        <taxon>Bacteria</taxon>
        <taxon>Pseudomonadati</taxon>
        <taxon>Pseudomonadota</taxon>
        <taxon>Gammaproteobacteria</taxon>
        <taxon>Lysobacterales</taxon>
        <taxon>Lysobacteraceae</taxon>
        <taxon>Luteimonas</taxon>
    </lineage>
</organism>
<reference evidence="6 7" key="1">
    <citation type="submission" date="2024-07" db="EMBL/GenBank/DDBJ databases">
        <title>Luteimonas salilacus sp. nov., isolated from the shore soil of Salt Lake in Tibet of China.</title>
        <authorList>
            <person name="Zhang X."/>
            <person name="Li A."/>
        </authorList>
    </citation>
    <scope>NUCLEOTIDE SEQUENCE [LARGE SCALE GENOMIC DNA]</scope>
    <source>
        <strain evidence="6 7">B3-2-R+30</strain>
    </source>
</reference>
<dbReference type="InterPro" id="IPR036388">
    <property type="entry name" value="WH-like_DNA-bd_sf"/>
</dbReference>
<dbReference type="SUPFAM" id="SSF53697">
    <property type="entry name" value="SIS domain"/>
    <property type="match status" value="1"/>
</dbReference>
<dbReference type="InterPro" id="IPR001347">
    <property type="entry name" value="SIS_dom"/>
</dbReference>
<protein>
    <submittedName>
        <fullName evidence="6">MurR/RpiR family transcriptional regulator</fullName>
    </submittedName>
</protein>
<dbReference type="PANTHER" id="PTHR30514:SF17">
    <property type="entry name" value="HTH-TYPE TRANSCRIPTIONAL REGULATOR MURR"/>
    <property type="match status" value="1"/>
</dbReference>
<dbReference type="Pfam" id="PF01380">
    <property type="entry name" value="SIS"/>
    <property type="match status" value="1"/>
</dbReference>
<dbReference type="PANTHER" id="PTHR30514">
    <property type="entry name" value="GLUCOKINASE"/>
    <property type="match status" value="1"/>
</dbReference>
<gene>
    <name evidence="6" type="ORF">AB6713_13650</name>
</gene>
<dbReference type="InterPro" id="IPR000281">
    <property type="entry name" value="HTH_RpiR"/>
</dbReference>
<dbReference type="EMBL" id="JBFWIC010000019">
    <property type="protein sequence ID" value="MEZ0475646.1"/>
    <property type="molecule type" value="Genomic_DNA"/>
</dbReference>
<dbReference type="SUPFAM" id="SSF46689">
    <property type="entry name" value="Homeodomain-like"/>
    <property type="match status" value="1"/>
</dbReference>
<dbReference type="InterPro" id="IPR047640">
    <property type="entry name" value="RpiR-like"/>
</dbReference>
<dbReference type="Pfam" id="PF01418">
    <property type="entry name" value="HTH_6"/>
    <property type="match status" value="1"/>
</dbReference>
<evidence type="ECO:0000256" key="1">
    <source>
        <dbReference type="ARBA" id="ARBA00023015"/>
    </source>
</evidence>
<dbReference type="InterPro" id="IPR035472">
    <property type="entry name" value="RpiR-like_SIS"/>
</dbReference>
<keyword evidence="1" id="KW-0805">Transcription regulation</keyword>
<dbReference type="Gene3D" id="3.40.50.10490">
    <property type="entry name" value="Glucose-6-phosphate isomerase like protein, domain 1"/>
    <property type="match status" value="1"/>
</dbReference>
<dbReference type="InterPro" id="IPR009057">
    <property type="entry name" value="Homeodomain-like_sf"/>
</dbReference>
<feature type="domain" description="HTH rpiR-type" evidence="4">
    <location>
        <begin position="1"/>
        <end position="77"/>
    </location>
</feature>
<dbReference type="PROSITE" id="PS51464">
    <property type="entry name" value="SIS"/>
    <property type="match status" value="1"/>
</dbReference>
<dbReference type="PROSITE" id="PS51071">
    <property type="entry name" value="HTH_RPIR"/>
    <property type="match status" value="1"/>
</dbReference>
<dbReference type="Gene3D" id="1.10.10.10">
    <property type="entry name" value="Winged helix-like DNA-binding domain superfamily/Winged helix DNA-binding domain"/>
    <property type="match status" value="1"/>
</dbReference>
<dbReference type="Proteomes" id="UP001566331">
    <property type="component" value="Unassembled WGS sequence"/>
</dbReference>
<keyword evidence="3" id="KW-0804">Transcription</keyword>
<name>A0ABV4HSA5_9GAMM</name>
<evidence type="ECO:0000313" key="7">
    <source>
        <dbReference type="Proteomes" id="UP001566331"/>
    </source>
</evidence>
<dbReference type="InterPro" id="IPR046348">
    <property type="entry name" value="SIS_dom_sf"/>
</dbReference>
<dbReference type="RefSeq" id="WP_370565078.1">
    <property type="nucleotide sequence ID" value="NZ_JBFWIB010000012.1"/>
</dbReference>
<evidence type="ECO:0000256" key="3">
    <source>
        <dbReference type="ARBA" id="ARBA00023163"/>
    </source>
</evidence>
<keyword evidence="2" id="KW-0238">DNA-binding</keyword>
<comment type="caution">
    <text evidence="6">The sequence shown here is derived from an EMBL/GenBank/DDBJ whole genome shotgun (WGS) entry which is preliminary data.</text>
</comment>
<sequence length="283" mass="31438">MSALLKIRSQRDQMSAIERRIGDFILDNAHLLRDYSSQQLANALEISQSSVVKFSQKLGYKGYPDLKYAIGEDIARGDGGNHDPAHESDGNGDRHAALAEALWQAKANAEQETRLLNPPDSLDAIAETIRSARTVFVIGLGQDSIAARGFTLRLSQVGILAVYHFDPALMPTSLANANHEDVLMVFSEHGKRAALCELSRLFRHRVGKVVSITRHSANPLRAQADLALLVSAHDERSHIEQLLYHSALQHLLDMVFVLLCEHVGERLQLLDRNAARMRQLLET</sequence>
<evidence type="ECO:0000256" key="2">
    <source>
        <dbReference type="ARBA" id="ARBA00023125"/>
    </source>
</evidence>
<keyword evidence="7" id="KW-1185">Reference proteome</keyword>